<reference evidence="2 3" key="2">
    <citation type="submission" date="2018-03" db="EMBL/GenBank/DDBJ databases">
        <authorList>
            <person name="Keele B.F."/>
        </authorList>
    </citation>
    <scope>NUCLEOTIDE SEQUENCE [LARGE SCALE GENOMIC DNA]</scope>
    <source>
        <strain evidence="2 3">D13</strain>
    </source>
</reference>
<dbReference type="EMBL" id="CP027860">
    <property type="protein sequence ID" value="AVP99047.1"/>
    <property type="molecule type" value="Genomic_DNA"/>
</dbReference>
<name>A0A2P1PW15_9GAMM</name>
<reference evidence="2 3" key="1">
    <citation type="submission" date="2018-03" db="EMBL/GenBank/DDBJ databases">
        <title>Ahniella affigens gen. nov., sp. nov., a gammaproteobacterium isolated from sandy soil near a stream.</title>
        <authorList>
            <person name="Ko Y."/>
            <person name="Kim J.-H."/>
        </authorList>
    </citation>
    <scope>NUCLEOTIDE SEQUENCE [LARGE SCALE GENOMIC DNA]</scope>
    <source>
        <strain evidence="2 3">D13</strain>
    </source>
</reference>
<keyword evidence="1" id="KW-0175">Coiled coil</keyword>
<organism evidence="2 3">
    <name type="scientific">Ahniella affigens</name>
    <dbReference type="NCBI Taxonomy" id="2021234"/>
    <lineage>
        <taxon>Bacteria</taxon>
        <taxon>Pseudomonadati</taxon>
        <taxon>Pseudomonadota</taxon>
        <taxon>Gammaproteobacteria</taxon>
        <taxon>Lysobacterales</taxon>
        <taxon>Rhodanobacteraceae</taxon>
        <taxon>Ahniella</taxon>
    </lineage>
</organism>
<evidence type="ECO:0000313" key="2">
    <source>
        <dbReference type="EMBL" id="AVP99047.1"/>
    </source>
</evidence>
<dbReference type="RefSeq" id="WP_106892966.1">
    <property type="nucleotide sequence ID" value="NZ_CP027860.1"/>
</dbReference>
<accession>A0A2P1PW15</accession>
<gene>
    <name evidence="2" type="ORF">C7S18_18550</name>
</gene>
<evidence type="ECO:0000256" key="1">
    <source>
        <dbReference type="SAM" id="Coils"/>
    </source>
</evidence>
<proteinExistence type="predicted"/>
<dbReference type="Proteomes" id="UP000241074">
    <property type="component" value="Chromosome"/>
</dbReference>
<dbReference type="AlphaFoldDB" id="A0A2P1PW15"/>
<sequence length="292" mass="33512">MGLLDDLEQEAQKKREEKEELQARKREFFKTNTIPAMENLYDYLTRLAKSLNFLKTERRTRFRVIGYGDVVVRIENDMTIQAQMPMYAREIKLAVTGIIDTAACPLLKVEGASKVEALQDAFRRCGFEGVQRAERDDRGNILSAQFQPFGKIQMVASFFADMNSEVMKMEFANFDSLGVRRETVAIGTLNDDLFDQIGKYIALQQNYVVRETISEDTREAWRRGLQTENQKRDVEAKIAQQQAKELERLEAQKKPGSITERIKAVIIDNSEPEPKKDEPGLLGKLFGFGRKK</sequence>
<keyword evidence="3" id="KW-1185">Reference proteome</keyword>
<protein>
    <submittedName>
        <fullName evidence="2">Uncharacterized protein</fullName>
    </submittedName>
</protein>
<feature type="coiled-coil region" evidence="1">
    <location>
        <begin position="4"/>
        <end position="31"/>
    </location>
</feature>
<dbReference type="KEGG" id="xba:C7S18_18550"/>
<evidence type="ECO:0000313" key="3">
    <source>
        <dbReference type="Proteomes" id="UP000241074"/>
    </source>
</evidence>